<feature type="domain" description="GH15-like" evidence="1">
    <location>
        <begin position="223"/>
        <end position="587"/>
    </location>
</feature>
<sequence length="601" mass="67932">MTEKAHFNPDIEDHGLIGDCGTAALVARDGCVDFMCWPKFDSPSLFASVLGEAGGSFELRPEHDGPGRQIYLTETAILFTRFLSPHAVAEVSDFMPMSDDDTPRLIRRAKGIRGETRFVMSCRPGFDYGRAGTVIEETEDGVILSSDGADGTRVRLRSNVPLSVEGDRVVARFTLEPDQTAWFSLESPDVEVDNRDHWVSEQFKATADFWRGWTKRSTYRGRWRDLVQRSAITLKLLTCRRTGAMIAAPTFGLPETPGGERNWDYRYVWLRDAAFSCYAFLRLGYTEEADSFLRWLGDRALDSDEGRLNVMFRLSGEDAPKEVTLDHLSGYDDSVPVRIGNDARGQRQLDVYGGLMDAIYLADKHGDTLSRDAWVGVRRTVDWVSDNWNEPDEGIWEIRGEPRHHLHSRLMCWVAIDRALRLARKRSLPAPEGRWQAARDAIHEDIHENFWNEEMGAFTQSRHGDAMDAACLMMPLVRFIGPTDPRWLSTLTKLSERLTSDVLVYRYSADRAPDGLDGIEGTFNMCSFWFVEAVGRSGDLEQARFLFDKLTAFANPLGLFAEETGPSGEQLGNFPQALTHMSLISAAFWLNRALDRQESRD</sequence>
<evidence type="ECO:0000313" key="4">
    <source>
        <dbReference type="Proteomes" id="UP000314011"/>
    </source>
</evidence>
<dbReference type="AlphaFoldDB" id="A0A5C5GF50"/>
<dbReference type="PANTHER" id="PTHR31616">
    <property type="entry name" value="TREHALASE"/>
    <property type="match status" value="1"/>
</dbReference>
<name>A0A5C5GF50_9RHOB</name>
<keyword evidence="3" id="KW-0378">Hydrolase</keyword>
<organism evidence="3 4">
    <name type="scientific">Pelagovum pacificum</name>
    <dbReference type="NCBI Taxonomy" id="2588711"/>
    <lineage>
        <taxon>Bacteria</taxon>
        <taxon>Pseudomonadati</taxon>
        <taxon>Pseudomonadota</taxon>
        <taxon>Alphaproteobacteria</taxon>
        <taxon>Rhodobacterales</taxon>
        <taxon>Paracoccaceae</taxon>
        <taxon>Pelagovum</taxon>
    </lineage>
</organism>
<evidence type="ECO:0000313" key="3">
    <source>
        <dbReference type="EMBL" id="TNY32687.1"/>
    </source>
</evidence>
<dbReference type="InterPro" id="IPR045582">
    <property type="entry name" value="Trehalase-like_N"/>
</dbReference>
<dbReference type="Pfam" id="PF00723">
    <property type="entry name" value="Glyco_hydro_15"/>
    <property type="match status" value="1"/>
</dbReference>
<dbReference type="PANTHER" id="PTHR31616:SF0">
    <property type="entry name" value="GLUCAN 1,4-ALPHA-GLUCOSIDASE"/>
    <property type="match status" value="1"/>
</dbReference>
<dbReference type="InterPro" id="IPR011613">
    <property type="entry name" value="GH15-like"/>
</dbReference>
<evidence type="ECO:0000259" key="2">
    <source>
        <dbReference type="Pfam" id="PF19291"/>
    </source>
</evidence>
<dbReference type="InterPro" id="IPR008928">
    <property type="entry name" value="6-hairpin_glycosidase_sf"/>
</dbReference>
<gene>
    <name evidence="3" type="ORF">FHY64_05245</name>
</gene>
<keyword evidence="4" id="KW-1185">Reference proteome</keyword>
<dbReference type="Gene3D" id="1.50.10.10">
    <property type="match status" value="1"/>
</dbReference>
<comment type="caution">
    <text evidence="3">The sequence shown here is derived from an EMBL/GenBank/DDBJ whole genome shotgun (WGS) entry which is preliminary data.</text>
</comment>
<protein>
    <submittedName>
        <fullName evidence="3">Glycoside hydrolase family 15 protein</fullName>
    </submittedName>
</protein>
<dbReference type="RefSeq" id="WP_140193367.1">
    <property type="nucleotide sequence ID" value="NZ_CP065915.1"/>
</dbReference>
<dbReference type="GO" id="GO:0004553">
    <property type="term" value="F:hydrolase activity, hydrolyzing O-glycosyl compounds"/>
    <property type="evidence" value="ECO:0007669"/>
    <property type="project" value="TreeGrafter"/>
</dbReference>
<dbReference type="InterPro" id="IPR012341">
    <property type="entry name" value="6hp_glycosidase-like_sf"/>
</dbReference>
<dbReference type="GO" id="GO:0005975">
    <property type="term" value="P:carbohydrate metabolic process"/>
    <property type="evidence" value="ECO:0007669"/>
    <property type="project" value="InterPro"/>
</dbReference>
<reference evidence="3 4" key="1">
    <citation type="submission" date="2019-06" db="EMBL/GenBank/DDBJ databases">
        <title>Genome of new Rhodobacteraceae sp. SM1903.</title>
        <authorList>
            <person name="Ren X."/>
        </authorList>
    </citation>
    <scope>NUCLEOTIDE SEQUENCE [LARGE SCALE GENOMIC DNA]</scope>
    <source>
        <strain evidence="3 4">SM1903</strain>
    </source>
</reference>
<dbReference type="Pfam" id="PF19291">
    <property type="entry name" value="TREH_N"/>
    <property type="match status" value="1"/>
</dbReference>
<dbReference type="SUPFAM" id="SSF48208">
    <property type="entry name" value="Six-hairpin glycosidases"/>
    <property type="match status" value="1"/>
</dbReference>
<dbReference type="Proteomes" id="UP000314011">
    <property type="component" value="Unassembled WGS sequence"/>
</dbReference>
<accession>A0A5C5GF50</accession>
<feature type="domain" description="Trehalase-like N-terminal" evidence="2">
    <location>
        <begin position="9"/>
        <end position="145"/>
    </location>
</feature>
<proteinExistence type="predicted"/>
<dbReference type="EMBL" id="VFFF01000001">
    <property type="protein sequence ID" value="TNY32687.1"/>
    <property type="molecule type" value="Genomic_DNA"/>
</dbReference>
<evidence type="ECO:0000259" key="1">
    <source>
        <dbReference type="Pfam" id="PF00723"/>
    </source>
</evidence>
<dbReference type="OrthoDB" id="3902805at2"/>